<dbReference type="Pfam" id="PF08645">
    <property type="entry name" value="PNK3P"/>
    <property type="match status" value="1"/>
</dbReference>
<dbReference type="GO" id="GO:0006281">
    <property type="term" value="P:DNA repair"/>
    <property type="evidence" value="ECO:0007669"/>
    <property type="project" value="TreeGrafter"/>
</dbReference>
<evidence type="ECO:0000313" key="1">
    <source>
        <dbReference type="EMBL" id="AQQ80289.1"/>
    </source>
</evidence>
<dbReference type="NCBIfam" id="TIGR01664">
    <property type="entry name" value="DNA-3'-Pase"/>
    <property type="match status" value="1"/>
</dbReference>
<dbReference type="InterPro" id="IPR013954">
    <property type="entry name" value="PNK3P"/>
</dbReference>
<dbReference type="Proteomes" id="UP000203651">
    <property type="component" value="Segment"/>
</dbReference>
<dbReference type="InterPro" id="IPR006551">
    <property type="entry name" value="Polynucleotide_phosphatase"/>
</dbReference>
<dbReference type="GO" id="GO:0046403">
    <property type="term" value="F:polynucleotide 3'-phosphatase activity"/>
    <property type="evidence" value="ECO:0007669"/>
    <property type="project" value="TreeGrafter"/>
</dbReference>
<dbReference type="SUPFAM" id="SSF56784">
    <property type="entry name" value="HAD-like"/>
    <property type="match status" value="1"/>
</dbReference>
<evidence type="ECO:0000313" key="2">
    <source>
        <dbReference type="Proteomes" id="UP000203651"/>
    </source>
</evidence>
<dbReference type="GO" id="GO:0046404">
    <property type="term" value="F:ATP-dependent polydeoxyribonucleotide 5'-hydroxyl-kinase activity"/>
    <property type="evidence" value="ECO:0007669"/>
    <property type="project" value="TreeGrafter"/>
</dbReference>
<dbReference type="PANTHER" id="PTHR12083:SF9">
    <property type="entry name" value="BIFUNCTIONAL POLYNUCLEOTIDE PHOSPHATASE_KINASE"/>
    <property type="match status" value="1"/>
</dbReference>
<dbReference type="Gene3D" id="3.40.50.1000">
    <property type="entry name" value="HAD superfamily/HAD-like"/>
    <property type="match status" value="1"/>
</dbReference>
<reference evidence="1 2" key="1">
    <citation type="journal article" date="2017" name="PLoS ONE">
        <title>The Complete Genome Sequence of a Second Distinct Betabaculovirus from the True Armyworm, Mythimna unipuncta.</title>
        <authorList>
            <person name="Harrison R.L."/>
            <person name="Rowley D.L."/>
            <person name="Mowery J."/>
            <person name="Bauchan G.R."/>
            <person name="Theilmann D.A."/>
            <person name="Rohrmann G.F."/>
            <person name="Erlandson M.A."/>
        </authorList>
    </citation>
    <scope>NUCLEOTIDE SEQUENCE [LARGE SCALE GENOMIC DNA]</scope>
    <source>
        <strain evidence="1">MyunGV#8</strain>
    </source>
</reference>
<protein>
    <submittedName>
        <fullName evidence="1">NRK-1</fullName>
    </submittedName>
</protein>
<accession>A0A1S5YDW3</accession>
<dbReference type="KEGG" id="vg:39105853"/>
<dbReference type="InterPro" id="IPR006549">
    <property type="entry name" value="HAD-SF_hydro_IIIA"/>
</dbReference>
<sequence length="358" mass="42070">MYQPAYLVAIDGASSVLRYKFMEALQEKGDNVVVHIVKQFQSDLDEVLLNIDENAALLYARRIKHDEQFLNSIGTVNVFNRMPASVFVYQLLGCASGLEKKLGGVIYSLKKNNICENYKCFILLDKHRHSYQGLNKAQNDIYERLVREFREECVVFEIDDDANHEEQVGRFVRLFNMERYNWKSVRTCHIYRHNFPRTTRLVAGFDLYNTLIMTRSRRLFPENRSDWEFKYNKVVIQHKLRRLLYAGFMLVVFTNQNGIRCGHVSLQDMYTMIHEIMHELNLPITVLMATSRDYFRKPHTGMMDLIVEKMPVDVSRSRWIFVGDNSHGTSFNDSDFAEATGMLYVHDSNFFNLNVMFE</sequence>
<dbReference type="NCBIfam" id="TIGR01662">
    <property type="entry name" value="HAD-SF-IIIA"/>
    <property type="match status" value="1"/>
</dbReference>
<dbReference type="EMBL" id="KX855660">
    <property type="protein sequence ID" value="AQQ80289.1"/>
    <property type="molecule type" value="Genomic_DNA"/>
</dbReference>
<dbReference type="InterPro" id="IPR036412">
    <property type="entry name" value="HAD-like_sf"/>
</dbReference>
<proteinExistence type="predicted"/>
<dbReference type="GO" id="GO:0003690">
    <property type="term" value="F:double-stranded DNA binding"/>
    <property type="evidence" value="ECO:0007669"/>
    <property type="project" value="TreeGrafter"/>
</dbReference>
<name>A0A1S5YDW3_9BBAC</name>
<dbReference type="PANTHER" id="PTHR12083">
    <property type="entry name" value="BIFUNCTIONAL POLYNUCLEOTIDE PHOSPHATASE/KINASE"/>
    <property type="match status" value="1"/>
</dbReference>
<organism evidence="1 2">
    <name type="scientific">Betabaculovirus altermyunipunctae</name>
    <dbReference type="NCBI Taxonomy" id="3051996"/>
    <lineage>
        <taxon>Viruses</taxon>
        <taxon>Viruses incertae sedis</taxon>
        <taxon>Naldaviricetes</taxon>
        <taxon>Lefavirales</taxon>
        <taxon>Baculoviridae</taxon>
        <taxon>Betabaculovirus</taxon>
    </lineage>
</organism>
<dbReference type="GeneID" id="39105853"/>
<dbReference type="RefSeq" id="YP_009345740.1">
    <property type="nucleotide sequence ID" value="NC_033780.2"/>
</dbReference>
<keyword evidence="2" id="KW-1185">Reference proteome</keyword>
<dbReference type="InterPro" id="IPR023214">
    <property type="entry name" value="HAD_sf"/>
</dbReference>